<feature type="compositionally biased region" description="Polar residues" evidence="1">
    <location>
        <begin position="1"/>
        <end position="10"/>
    </location>
</feature>
<evidence type="ECO:0000313" key="2">
    <source>
        <dbReference type="EMBL" id="APO75387.1"/>
    </source>
</evidence>
<evidence type="ECO:0000313" key="3">
    <source>
        <dbReference type="Proteomes" id="UP000185109"/>
    </source>
</evidence>
<feature type="region of interest" description="Disordered" evidence="1">
    <location>
        <begin position="1"/>
        <end position="20"/>
    </location>
</feature>
<gene>
    <name evidence="2" type="ORF">AM571_CH02579</name>
</gene>
<name>A0A1L5P5H6_RHIET</name>
<proteinExistence type="predicted"/>
<feature type="region of interest" description="Disordered" evidence="1">
    <location>
        <begin position="27"/>
        <end position="71"/>
    </location>
</feature>
<protein>
    <submittedName>
        <fullName evidence="2">Uncharacterized protein</fullName>
    </submittedName>
</protein>
<reference evidence="2 3" key="1">
    <citation type="submission" date="2016-09" db="EMBL/GenBank/DDBJ databases">
        <title>The complete genome sequences of Rhizobium gallicum, symbiovars gallicum and phaseoli, symbionts associated to common bean (Phaseolus vulgaris).</title>
        <authorList>
            <person name="Bustos P."/>
            <person name="Santamaria R.I."/>
            <person name="Perez-Carrascal O.M."/>
            <person name="Juarez S."/>
            <person name="Lozano L."/>
            <person name="Martinez-Flores I."/>
            <person name="Martinez-Romero E."/>
            <person name="Cevallos M."/>
            <person name="Romero D."/>
            <person name="Davila G."/>
            <person name="Gonzalez V."/>
        </authorList>
    </citation>
    <scope>NUCLEOTIDE SEQUENCE [LARGE SCALE GENOMIC DNA]</scope>
    <source>
        <strain evidence="2 3">8C-3</strain>
    </source>
</reference>
<dbReference type="AlphaFoldDB" id="A0A1L5P5H6"/>
<evidence type="ECO:0000256" key="1">
    <source>
        <dbReference type="SAM" id="MobiDB-lite"/>
    </source>
</evidence>
<dbReference type="EMBL" id="CP017241">
    <property type="protein sequence ID" value="APO75387.1"/>
    <property type="molecule type" value="Genomic_DNA"/>
</dbReference>
<accession>A0A1L5P5H6</accession>
<dbReference type="Proteomes" id="UP000185109">
    <property type="component" value="Chromosome"/>
</dbReference>
<sequence length="71" mass="7811">MSVNSRQCSARHSRWEPAARNEMEERAAMSGLNDHMANVGVPPNPVSDRKADGNGIVSRTEVADLSQSRQF</sequence>
<organism evidence="2 3">
    <name type="scientific">Rhizobium etli 8C-3</name>
    <dbReference type="NCBI Taxonomy" id="538025"/>
    <lineage>
        <taxon>Bacteria</taxon>
        <taxon>Pseudomonadati</taxon>
        <taxon>Pseudomonadota</taxon>
        <taxon>Alphaproteobacteria</taxon>
        <taxon>Hyphomicrobiales</taxon>
        <taxon>Rhizobiaceae</taxon>
        <taxon>Rhizobium/Agrobacterium group</taxon>
        <taxon>Rhizobium</taxon>
    </lineage>
</organism>